<dbReference type="EMBL" id="VOBL01000001">
    <property type="protein sequence ID" value="KAA0979817.1"/>
    <property type="molecule type" value="Genomic_DNA"/>
</dbReference>
<keyword evidence="1" id="KW-0808">Transferase</keyword>
<dbReference type="SUPFAM" id="SSF52540">
    <property type="entry name" value="P-loop containing nucleoside triphosphate hydrolases"/>
    <property type="match status" value="1"/>
</dbReference>
<reference evidence="1 2" key="1">
    <citation type="submission" date="2019-07" db="EMBL/GenBank/DDBJ databases">
        <title>Analysis of the biochemical properties, biological activity and biotechnological potential of siderophores and biosurfactants produced by Antarctic psychrotolerant bacteria.</title>
        <authorList>
            <person name="Styczynski M."/>
            <person name="Krucon T."/>
            <person name="Decewicz P."/>
            <person name="Dziewit L."/>
        </authorList>
    </citation>
    <scope>NUCLEOTIDE SEQUENCE [LARGE SCALE GENOMIC DNA]</scope>
    <source>
        <strain evidence="1 2">ANT_H27</strain>
    </source>
</reference>
<dbReference type="Proteomes" id="UP000323856">
    <property type="component" value="Unassembled WGS sequence"/>
</dbReference>
<dbReference type="OrthoDB" id="3199600at2"/>
<evidence type="ECO:0000313" key="2">
    <source>
        <dbReference type="Proteomes" id="UP000323856"/>
    </source>
</evidence>
<sequence>MEPGQDIRKVLCLGVTGSGKSTLAGELGRILGLPVHYVDEEIGWLPGWRSRPAGEQRELALRIADEPAWVFDSVYGYYRHDVLERAELILCLDYPRFVSLGRLLLRTVRRVSTGQESCNGNRETWARVLGKDSIIRWHFSTFASRRRLMRDFEQTLGSDRVRRFASPRETRRWLASLEANRLGSNS</sequence>
<gene>
    <name evidence="1" type="ORF">FQ154_01250</name>
</gene>
<comment type="caution">
    <text evidence="1">The sequence shown here is derived from an EMBL/GenBank/DDBJ whole genome shotgun (WGS) entry which is preliminary data.</text>
</comment>
<dbReference type="PANTHER" id="PTHR37816">
    <property type="entry name" value="YALI0E33011P"/>
    <property type="match status" value="1"/>
</dbReference>
<name>A0A5B0ELC7_9MICC</name>
<evidence type="ECO:0000313" key="1">
    <source>
        <dbReference type="EMBL" id="KAA0979817.1"/>
    </source>
</evidence>
<dbReference type="GO" id="GO:0016301">
    <property type="term" value="F:kinase activity"/>
    <property type="evidence" value="ECO:0007669"/>
    <property type="project" value="UniProtKB-KW"/>
</dbReference>
<protein>
    <submittedName>
        <fullName evidence="1">Adenylate kinase</fullName>
    </submittedName>
</protein>
<dbReference type="InterPro" id="IPR027417">
    <property type="entry name" value="P-loop_NTPase"/>
</dbReference>
<keyword evidence="1" id="KW-0418">Kinase</keyword>
<dbReference type="PANTHER" id="PTHR37816:SF1">
    <property type="entry name" value="TOXIN"/>
    <property type="match status" value="1"/>
</dbReference>
<dbReference type="AlphaFoldDB" id="A0A5B0ELC7"/>
<proteinExistence type="predicted"/>
<dbReference type="InterPro" id="IPR052922">
    <property type="entry name" value="Cytidylate_Kinase-2"/>
</dbReference>
<accession>A0A5B0ELC7</accession>
<organism evidence="1 2">
    <name type="scientific">Paeniglutamicibacter gangotriensis</name>
    <dbReference type="NCBI Taxonomy" id="254787"/>
    <lineage>
        <taxon>Bacteria</taxon>
        <taxon>Bacillati</taxon>
        <taxon>Actinomycetota</taxon>
        <taxon>Actinomycetes</taxon>
        <taxon>Micrococcales</taxon>
        <taxon>Micrococcaceae</taxon>
        <taxon>Paeniglutamicibacter</taxon>
    </lineage>
</organism>